<evidence type="ECO:0008006" key="3">
    <source>
        <dbReference type="Google" id="ProtNLM"/>
    </source>
</evidence>
<dbReference type="AlphaFoldDB" id="A0A934WZP3"/>
<gene>
    <name evidence="1" type="ORF">JKA74_14150</name>
</gene>
<name>A0A934WZP3_9BACT</name>
<dbReference type="EMBL" id="JAEQBW010000006">
    <property type="protein sequence ID" value="MBK6266183.1"/>
    <property type="molecule type" value="Genomic_DNA"/>
</dbReference>
<dbReference type="PIRSF" id="PIRSF035170">
    <property type="entry name" value="HD_phosphohydro"/>
    <property type="match status" value="1"/>
</dbReference>
<keyword evidence="2" id="KW-1185">Reference proteome</keyword>
<dbReference type="PANTHER" id="PTHR21174">
    <property type="match status" value="1"/>
</dbReference>
<reference evidence="1" key="1">
    <citation type="submission" date="2021-01" db="EMBL/GenBank/DDBJ databases">
        <title>Marivirga aurantiaca sp. nov., isolated from intertidal surface sediments.</title>
        <authorList>
            <person name="Zhang M."/>
        </authorList>
    </citation>
    <scope>NUCLEOTIDE SEQUENCE</scope>
    <source>
        <strain evidence="1">S37H4</strain>
    </source>
</reference>
<sequence length="210" mass="25114">MMKEVYQTSLRKFTSDEQQISSMWKEIERCYCKKGRYYHTLTHLNNLTHELQPLKDQFSHWDTVVMAIAYHDIIYNPLKSNNEEKSADLAVKRLESISYPTDLATLCKQMILATKSHEAGHPEINLFTDADLSILGSEPEVYKNYTAQIRKEYKIYPDMLYYPGRKKVLRHFLEMERIYQSEHFYNQYETKARLNLNRELKEIENKQSRI</sequence>
<dbReference type="PANTHER" id="PTHR21174:SF0">
    <property type="entry name" value="HD PHOSPHOHYDROLASE FAMILY PROTEIN-RELATED"/>
    <property type="match status" value="1"/>
</dbReference>
<comment type="caution">
    <text evidence="1">The sequence shown here is derived from an EMBL/GenBank/DDBJ whole genome shotgun (WGS) entry which is preliminary data.</text>
</comment>
<dbReference type="Proteomes" id="UP000611723">
    <property type="component" value="Unassembled WGS sequence"/>
</dbReference>
<dbReference type="RefSeq" id="WP_201431863.1">
    <property type="nucleotide sequence ID" value="NZ_JAEQBW010000006.1"/>
</dbReference>
<dbReference type="InterPro" id="IPR009218">
    <property type="entry name" value="HD_phosphohydro"/>
</dbReference>
<organism evidence="1 2">
    <name type="scientific">Marivirga aurantiaca</name>
    <dbReference type="NCBI Taxonomy" id="2802615"/>
    <lineage>
        <taxon>Bacteria</taxon>
        <taxon>Pseudomonadati</taxon>
        <taxon>Bacteroidota</taxon>
        <taxon>Cytophagia</taxon>
        <taxon>Cytophagales</taxon>
        <taxon>Marivirgaceae</taxon>
        <taxon>Marivirga</taxon>
    </lineage>
</organism>
<dbReference type="Gene3D" id="1.10.3210.10">
    <property type="entry name" value="Hypothetical protein af1432"/>
    <property type="match status" value="1"/>
</dbReference>
<accession>A0A934WZP3</accession>
<proteinExistence type="predicted"/>
<protein>
    <recommendedName>
        <fullName evidence="3">Metal-dependent HD superfamily phosphohydrolase</fullName>
    </recommendedName>
</protein>
<evidence type="ECO:0000313" key="1">
    <source>
        <dbReference type="EMBL" id="MBK6266183.1"/>
    </source>
</evidence>
<dbReference type="SUPFAM" id="SSF109604">
    <property type="entry name" value="HD-domain/PDEase-like"/>
    <property type="match status" value="1"/>
</dbReference>
<evidence type="ECO:0000313" key="2">
    <source>
        <dbReference type="Proteomes" id="UP000611723"/>
    </source>
</evidence>